<dbReference type="SMART" id="SM00388">
    <property type="entry name" value="HisKA"/>
    <property type="match status" value="1"/>
</dbReference>
<evidence type="ECO:0000256" key="8">
    <source>
        <dbReference type="ARBA" id="ARBA00022777"/>
    </source>
</evidence>
<feature type="domain" description="Histidine kinase" evidence="13">
    <location>
        <begin position="311"/>
        <end position="530"/>
    </location>
</feature>
<evidence type="ECO:0000256" key="11">
    <source>
        <dbReference type="ARBA" id="ARBA00023136"/>
    </source>
</evidence>
<dbReference type="FunFam" id="3.30.565.10:FF:000023">
    <property type="entry name" value="PAS domain-containing sensor histidine kinase"/>
    <property type="match status" value="1"/>
</dbReference>
<evidence type="ECO:0000256" key="3">
    <source>
        <dbReference type="ARBA" id="ARBA00012438"/>
    </source>
</evidence>
<keyword evidence="5" id="KW-0597">Phosphoprotein</keyword>
<evidence type="ECO:0000256" key="5">
    <source>
        <dbReference type="ARBA" id="ARBA00022553"/>
    </source>
</evidence>
<comment type="catalytic activity">
    <reaction evidence="1">
        <text>ATP + protein L-histidine = ADP + protein N-phospho-L-histidine.</text>
        <dbReference type="EC" id="2.7.13.3"/>
    </reaction>
</comment>
<dbReference type="CDD" id="cd00082">
    <property type="entry name" value="HisKA"/>
    <property type="match status" value="1"/>
</dbReference>
<dbReference type="EMBL" id="SNWI01000003">
    <property type="protein sequence ID" value="TDO03348.1"/>
    <property type="molecule type" value="Genomic_DNA"/>
</dbReference>
<evidence type="ECO:0000256" key="2">
    <source>
        <dbReference type="ARBA" id="ARBA00004236"/>
    </source>
</evidence>
<keyword evidence="4" id="KW-1003">Cell membrane</keyword>
<keyword evidence="11 12" id="KW-0472">Membrane</keyword>
<dbReference type="Gene3D" id="1.10.287.130">
    <property type="match status" value="1"/>
</dbReference>
<dbReference type="InterPro" id="IPR004358">
    <property type="entry name" value="Sig_transdc_His_kin-like_C"/>
</dbReference>
<dbReference type="Pfam" id="PF02518">
    <property type="entry name" value="HATPase_c"/>
    <property type="match status" value="1"/>
</dbReference>
<evidence type="ECO:0000256" key="1">
    <source>
        <dbReference type="ARBA" id="ARBA00000085"/>
    </source>
</evidence>
<dbReference type="GO" id="GO:0000155">
    <property type="term" value="F:phosphorelay sensor kinase activity"/>
    <property type="evidence" value="ECO:0007669"/>
    <property type="project" value="InterPro"/>
</dbReference>
<dbReference type="SUPFAM" id="SSF47384">
    <property type="entry name" value="Homodimeric domain of signal transducing histidine kinase"/>
    <property type="match status" value="1"/>
</dbReference>
<evidence type="ECO:0000313" key="14">
    <source>
        <dbReference type="EMBL" id="TDO03348.1"/>
    </source>
</evidence>
<evidence type="ECO:0000256" key="9">
    <source>
        <dbReference type="ARBA" id="ARBA00022840"/>
    </source>
</evidence>
<evidence type="ECO:0000256" key="7">
    <source>
        <dbReference type="ARBA" id="ARBA00022741"/>
    </source>
</evidence>
<dbReference type="GO" id="GO:0005524">
    <property type="term" value="F:ATP binding"/>
    <property type="evidence" value="ECO:0007669"/>
    <property type="project" value="UniProtKB-KW"/>
</dbReference>
<comment type="subcellular location">
    <subcellularLocation>
        <location evidence="2">Cell membrane</location>
    </subcellularLocation>
</comment>
<organism evidence="14 15">
    <name type="scientific">Sunxiuqinia elliptica</name>
    <dbReference type="NCBI Taxonomy" id="655355"/>
    <lineage>
        <taxon>Bacteria</taxon>
        <taxon>Pseudomonadati</taxon>
        <taxon>Bacteroidota</taxon>
        <taxon>Bacteroidia</taxon>
        <taxon>Marinilabiliales</taxon>
        <taxon>Prolixibacteraceae</taxon>
        <taxon>Sunxiuqinia</taxon>
    </lineage>
</organism>
<reference evidence="14 15" key="1">
    <citation type="submission" date="2019-03" db="EMBL/GenBank/DDBJ databases">
        <title>Freshwater and sediment microbial communities from various areas in North America, analyzing microbe dynamics in response to fracking.</title>
        <authorList>
            <person name="Lamendella R."/>
        </authorList>
    </citation>
    <scope>NUCLEOTIDE SEQUENCE [LARGE SCALE GENOMIC DNA]</scope>
    <source>
        <strain evidence="14 15">114D</strain>
    </source>
</reference>
<dbReference type="PRINTS" id="PR00344">
    <property type="entry name" value="BCTRLSENSOR"/>
</dbReference>
<accession>A0A4R6H6D0</accession>
<evidence type="ECO:0000259" key="13">
    <source>
        <dbReference type="PROSITE" id="PS50109"/>
    </source>
</evidence>
<dbReference type="SUPFAM" id="SSF55874">
    <property type="entry name" value="ATPase domain of HSP90 chaperone/DNA topoisomerase II/histidine kinase"/>
    <property type="match status" value="1"/>
</dbReference>
<keyword evidence="12" id="KW-1133">Transmembrane helix</keyword>
<dbReference type="SMART" id="SM00387">
    <property type="entry name" value="HATPase_c"/>
    <property type="match status" value="1"/>
</dbReference>
<dbReference type="EC" id="2.7.13.3" evidence="3"/>
<dbReference type="RefSeq" id="WP_133464696.1">
    <property type="nucleotide sequence ID" value="NZ_SNWI01000003.1"/>
</dbReference>
<feature type="transmembrane region" description="Helical" evidence="12">
    <location>
        <begin position="270"/>
        <end position="296"/>
    </location>
</feature>
<dbReference type="Proteomes" id="UP000294848">
    <property type="component" value="Unassembled WGS sequence"/>
</dbReference>
<evidence type="ECO:0000256" key="10">
    <source>
        <dbReference type="ARBA" id="ARBA00023012"/>
    </source>
</evidence>
<evidence type="ECO:0000313" key="15">
    <source>
        <dbReference type="Proteomes" id="UP000294848"/>
    </source>
</evidence>
<sequence>MSRRVIIFLIVLMAIVMSSLILVQTNSIQKAFRIKEEQFDQTVHRAIRQVAQRLELEETSLLMLQNRQPSYNNSFFPNSSHQHNVFPGNSQTTPRNNQADVNISFRFSQRKTAKTYSEELSISYNDSASLFNNERGRPGDFPSAFDEIHDHDDYILQQYEMRKNVQANLFRISQNKLIMSQLPINERVEQRMIERALKDEFKNSNINLNYRYGIFTAPLGNERKVFGSSDFNLHNKKPYQTVLFPNDQDPKPNYLKVYFPKRQSYLLKEAGLMVIPTAILTAMLIGIFIYTILIILRQKKLSNIKNDFINNMTHELKTPISTISLASQMLHDNSVSNTPRTIEHVSNVILQESKRLSFQVEKVLQMAVFNEGRLKLKFKEVHMNDLINNVILNFELRVKSKNGTLNSSIAAENDLIKGDEVHITNVIFNLLDNAMKYSKSTPEIEVKTENKKDFIVVSVKDNGIGIAKEHHDQIFERFFRVPTGNVHDVKGFGLGLSYVKKIIDSHQGKIKIESALNKGTTFIIYFPLNMKVNGNKSKTFIGRRR</sequence>
<gene>
    <name evidence="14" type="ORF">DET52_103293</name>
</gene>
<keyword evidence="8 14" id="KW-0418">Kinase</keyword>
<dbReference type="PANTHER" id="PTHR43711">
    <property type="entry name" value="TWO-COMPONENT HISTIDINE KINASE"/>
    <property type="match status" value="1"/>
</dbReference>
<protein>
    <recommendedName>
        <fullName evidence="3">histidine kinase</fullName>
        <ecNumber evidence="3">2.7.13.3</ecNumber>
    </recommendedName>
</protein>
<evidence type="ECO:0000256" key="6">
    <source>
        <dbReference type="ARBA" id="ARBA00022679"/>
    </source>
</evidence>
<keyword evidence="7" id="KW-0547">Nucleotide-binding</keyword>
<dbReference type="PROSITE" id="PS50109">
    <property type="entry name" value="HIS_KIN"/>
    <property type="match status" value="1"/>
</dbReference>
<dbReference type="Pfam" id="PF00512">
    <property type="entry name" value="HisKA"/>
    <property type="match status" value="1"/>
</dbReference>
<dbReference type="InterPro" id="IPR036097">
    <property type="entry name" value="HisK_dim/P_sf"/>
</dbReference>
<dbReference type="AlphaFoldDB" id="A0A4R6H6D0"/>
<dbReference type="InterPro" id="IPR050736">
    <property type="entry name" value="Sensor_HK_Regulatory"/>
</dbReference>
<dbReference type="InterPro" id="IPR003661">
    <property type="entry name" value="HisK_dim/P_dom"/>
</dbReference>
<keyword evidence="10" id="KW-0902">Two-component regulatory system</keyword>
<name>A0A4R6H6D0_9BACT</name>
<keyword evidence="9" id="KW-0067">ATP-binding</keyword>
<dbReference type="Gene3D" id="3.30.565.10">
    <property type="entry name" value="Histidine kinase-like ATPase, C-terminal domain"/>
    <property type="match status" value="1"/>
</dbReference>
<keyword evidence="6" id="KW-0808">Transferase</keyword>
<comment type="caution">
    <text evidence="14">The sequence shown here is derived from an EMBL/GenBank/DDBJ whole genome shotgun (WGS) entry which is preliminary data.</text>
</comment>
<dbReference type="OrthoDB" id="1933776at2"/>
<proteinExistence type="predicted"/>
<dbReference type="PANTHER" id="PTHR43711:SF26">
    <property type="entry name" value="SENSOR HISTIDINE KINASE RCSC"/>
    <property type="match status" value="1"/>
</dbReference>
<dbReference type="CDD" id="cd00075">
    <property type="entry name" value="HATPase"/>
    <property type="match status" value="1"/>
</dbReference>
<dbReference type="GO" id="GO:0005886">
    <property type="term" value="C:plasma membrane"/>
    <property type="evidence" value="ECO:0007669"/>
    <property type="project" value="UniProtKB-SubCell"/>
</dbReference>
<dbReference type="InterPro" id="IPR036890">
    <property type="entry name" value="HATPase_C_sf"/>
</dbReference>
<evidence type="ECO:0000256" key="12">
    <source>
        <dbReference type="SAM" id="Phobius"/>
    </source>
</evidence>
<dbReference type="InterPro" id="IPR005467">
    <property type="entry name" value="His_kinase_dom"/>
</dbReference>
<keyword evidence="12" id="KW-0812">Transmembrane</keyword>
<evidence type="ECO:0000256" key="4">
    <source>
        <dbReference type="ARBA" id="ARBA00022475"/>
    </source>
</evidence>
<dbReference type="InterPro" id="IPR003594">
    <property type="entry name" value="HATPase_dom"/>
</dbReference>